<dbReference type="Proteomes" id="UP000004221">
    <property type="component" value="Unassembled WGS sequence"/>
</dbReference>
<keyword evidence="2" id="KW-0418">Kinase</keyword>
<dbReference type="GO" id="GO:0004672">
    <property type="term" value="F:protein kinase activity"/>
    <property type="evidence" value="ECO:0007669"/>
    <property type="project" value="InterPro"/>
</dbReference>
<dbReference type="InterPro" id="IPR027417">
    <property type="entry name" value="P-loop_NTPase"/>
</dbReference>
<protein>
    <submittedName>
        <fullName evidence="2">Serine protein kinase</fullName>
    </submittedName>
</protein>
<keyword evidence="3" id="KW-1185">Reference proteome</keyword>
<accession>I4EJT0</accession>
<dbReference type="Pfam" id="PF06798">
    <property type="entry name" value="PrkA"/>
    <property type="match status" value="1"/>
</dbReference>
<organism evidence="2 3">
    <name type="scientific">Nitrolancea hollandica Lb</name>
    <dbReference type="NCBI Taxonomy" id="1129897"/>
    <lineage>
        <taxon>Bacteria</taxon>
        <taxon>Pseudomonadati</taxon>
        <taxon>Thermomicrobiota</taxon>
        <taxon>Thermomicrobia</taxon>
        <taxon>Sphaerobacterales</taxon>
        <taxon>Sphaerobacterineae</taxon>
        <taxon>Sphaerobacteraceae</taxon>
        <taxon>Nitrolancea</taxon>
    </lineage>
</organism>
<dbReference type="RefSeq" id="WP_008479492.1">
    <property type="nucleotide sequence ID" value="NZ_CAGS01000359.1"/>
</dbReference>
<dbReference type="PIRSF" id="PIRSF000549">
    <property type="entry name" value="Ser_prot_kin"/>
    <property type="match status" value="1"/>
</dbReference>
<dbReference type="SMART" id="SM00763">
    <property type="entry name" value="AAA_PrkA"/>
    <property type="match status" value="1"/>
</dbReference>
<dbReference type="SUPFAM" id="SSF52540">
    <property type="entry name" value="P-loop containing nucleoside triphosphate hydrolases"/>
    <property type="match status" value="1"/>
</dbReference>
<feature type="domain" description="PrkA AAA" evidence="1">
    <location>
        <begin position="21"/>
        <end position="385"/>
    </location>
</feature>
<dbReference type="AlphaFoldDB" id="I4EJT0"/>
<proteinExistence type="predicted"/>
<dbReference type="PANTHER" id="PTHR30267">
    <property type="entry name" value="PROTEIN KINASE PRKA"/>
    <property type="match status" value="1"/>
</dbReference>
<dbReference type="Gene3D" id="3.40.50.300">
    <property type="entry name" value="P-loop containing nucleotide triphosphate hydrolases"/>
    <property type="match status" value="1"/>
</dbReference>
<name>I4EJT0_9BACT</name>
<evidence type="ECO:0000313" key="2">
    <source>
        <dbReference type="EMBL" id="CCF84942.1"/>
    </source>
</evidence>
<dbReference type="InterPro" id="IPR010650">
    <property type="entry name" value="PrkA_C"/>
</dbReference>
<dbReference type="OrthoDB" id="9761914at2"/>
<dbReference type="InterPro" id="IPR016230">
    <property type="entry name" value="PrkA/YeaG"/>
</dbReference>
<sequence length="645" mass="74024">MNLQERLEAYRAEEQKLNWEGTFADYFDLVISDPKLAQLSHARVFNMLMDAGTEEDEDGNIHYNFFTGEIFGIERSLEQIVEYFRSSAQRLEVRKRILLLMGPVGGGKSTIVAMLKRGLERYTRTDQGALYAIKHCPMHEEPLHLVPESIRDELAQHYSIYLEGELCPWCRYQLEEAERGPKHPWSTPGRPFSGRQEDVPVVRFAFSEKHRKGIGTFTPSDPKSQDIAELVGGIDLSTIGEVGSESDPRAYRFDGELNIGNRGMVEFIEMLKTDEKFLYVLLTLSQEQNIKTGRFSMIYADEVVVSHTNEHEYTSFVGNKKSEALQDRIILVKVPYNLRVSDEVKIYQKLLKQSAIREVHIAPGTLETTATFAVLSRLEDSKKAGMSLMKKLKLYDGQSVEGFTTKDVRELQDEAQREGMDGISPRYVINRLSSALVREGVSCVNAIDALRSMRDGLEQHTSISRDEHEHLLNLISEARREYDEMAKREVQKAFVYSFEESAKTLLDNYLDNVEAFCNKTKVIDPITEEEVEPDERLMRSIEEQIGITENSKRQFREEILIRISSLARRGQTFDYTSHERLREAIEKKLFADLRDVVKITTSTKTPDADQLRRVNEVVDRLIREQGYCPTCANELLKYVGALLNR</sequence>
<comment type="caution">
    <text evidence="2">The sequence shown here is derived from an EMBL/GenBank/DDBJ whole genome shotgun (WGS) entry which is preliminary data.</text>
</comment>
<dbReference type="EMBL" id="CAGS01000359">
    <property type="protein sequence ID" value="CCF84942.1"/>
    <property type="molecule type" value="Genomic_DNA"/>
</dbReference>
<evidence type="ECO:0000313" key="3">
    <source>
        <dbReference type="Proteomes" id="UP000004221"/>
    </source>
</evidence>
<dbReference type="InterPro" id="IPR013153">
    <property type="entry name" value="Prk_AAA"/>
</dbReference>
<dbReference type="Pfam" id="PF08298">
    <property type="entry name" value="AAA_PrkA"/>
    <property type="match status" value="1"/>
</dbReference>
<dbReference type="PANTHER" id="PTHR30267:SF2">
    <property type="entry name" value="PROTEIN PRKA"/>
    <property type="match status" value="1"/>
</dbReference>
<reference evidence="2 3" key="1">
    <citation type="journal article" date="2012" name="ISME J.">
        <title>Nitrification expanded: discovery, physiology and genomics of a nitrite-oxidizing bacterium from the phylum Chloroflexi.</title>
        <authorList>
            <person name="Sorokin D.Y."/>
            <person name="Lucker S."/>
            <person name="Vejmelkova D."/>
            <person name="Kostrikina N.A."/>
            <person name="Kleerebezem R."/>
            <person name="Rijpstra W.I."/>
            <person name="Damste J.S."/>
            <person name="Le Paslier D."/>
            <person name="Muyzer G."/>
            <person name="Wagner M."/>
            <person name="van Loosdrecht M.C."/>
            <person name="Daims H."/>
        </authorList>
    </citation>
    <scope>NUCLEOTIDE SEQUENCE [LARGE SCALE GENOMIC DNA]</scope>
    <source>
        <strain evidence="3">none</strain>
    </source>
</reference>
<evidence type="ECO:0000259" key="1">
    <source>
        <dbReference type="SMART" id="SM00763"/>
    </source>
</evidence>
<gene>
    <name evidence="2" type="primary">prkA</name>
    <name evidence="2" type="ORF">NITHO_4210019</name>
</gene>
<keyword evidence="2" id="KW-0808">Transferase</keyword>